<dbReference type="CDD" id="cd03784">
    <property type="entry name" value="GT1_Gtf-like"/>
    <property type="match status" value="1"/>
</dbReference>
<keyword evidence="4" id="KW-1185">Reference proteome</keyword>
<dbReference type="PANTHER" id="PTHR11926:SF774">
    <property type="entry name" value="UDP-GLYCOSYLTRANSFERASE 85A1-RELATED"/>
    <property type="match status" value="1"/>
</dbReference>
<proteinExistence type="inferred from homology"/>
<gene>
    <name evidence="3" type="ORF">KI387_025031</name>
</gene>
<dbReference type="Gene3D" id="3.40.50.2000">
    <property type="entry name" value="Glycogen Phosphorylase B"/>
    <property type="match status" value="2"/>
</dbReference>
<dbReference type="PANTHER" id="PTHR11926">
    <property type="entry name" value="GLUCOSYL/GLUCURONOSYL TRANSFERASES"/>
    <property type="match status" value="1"/>
</dbReference>
<evidence type="ECO:0000256" key="1">
    <source>
        <dbReference type="ARBA" id="ARBA00009995"/>
    </source>
</evidence>
<accession>A0AA38G475</accession>
<sequence>MAPLHAVLVSFPAQGHVNPLMNFAELLGMRGIFITFVTTQWIDERLFNAASKQAAARDRDLAERGLKFRFLSISDGLPPEHGRTSELAEYFLALQSLGPVLEAVLTKENTSVPPITCIISDSFMSCTAQVAANLGVPRVLFWPCSTVHSIAHTNAEFLISEGHIPVKEEEYELKSREKLITCLPGKMPPIRPADISSFYREKHVSDTIYSVFLHESRIQNTGDYLLVNSFEELEGGKEAQSGLSINGCPALAVGPVYLPNFLQGKNCMYSMWEEDKMCLQWLDAQSQGSVLYVSFGSIAVKSERQLHELALGLEASGYPFLWVLRSDIAEGKPADLPEGFKERTKDRALVVNWTNQLE</sequence>
<name>A0AA38G475_TAXCH</name>
<dbReference type="AlphaFoldDB" id="A0AA38G475"/>
<comment type="similarity">
    <text evidence="1">Belongs to the UDP-glycosyltransferase family.</text>
</comment>
<evidence type="ECO:0000313" key="4">
    <source>
        <dbReference type="Proteomes" id="UP000824469"/>
    </source>
</evidence>
<evidence type="ECO:0000256" key="2">
    <source>
        <dbReference type="ARBA" id="ARBA00022679"/>
    </source>
</evidence>
<reference evidence="3 4" key="1">
    <citation type="journal article" date="2021" name="Nat. Plants">
        <title>The Taxus genome provides insights into paclitaxel biosynthesis.</title>
        <authorList>
            <person name="Xiong X."/>
            <person name="Gou J."/>
            <person name="Liao Q."/>
            <person name="Li Y."/>
            <person name="Zhou Q."/>
            <person name="Bi G."/>
            <person name="Li C."/>
            <person name="Du R."/>
            <person name="Wang X."/>
            <person name="Sun T."/>
            <person name="Guo L."/>
            <person name="Liang H."/>
            <person name="Lu P."/>
            <person name="Wu Y."/>
            <person name="Zhang Z."/>
            <person name="Ro D.K."/>
            <person name="Shang Y."/>
            <person name="Huang S."/>
            <person name="Yan J."/>
        </authorList>
    </citation>
    <scope>NUCLEOTIDE SEQUENCE [LARGE SCALE GENOMIC DNA]</scope>
    <source>
        <strain evidence="3">Ta-2019</strain>
    </source>
</reference>
<comment type="caution">
    <text evidence="3">The sequence shown here is derived from an EMBL/GenBank/DDBJ whole genome shotgun (WGS) entry which is preliminary data.</text>
</comment>
<dbReference type="SUPFAM" id="SSF53756">
    <property type="entry name" value="UDP-Glycosyltransferase/glycogen phosphorylase"/>
    <property type="match status" value="1"/>
</dbReference>
<dbReference type="GO" id="GO:0080044">
    <property type="term" value="F:quercetin 7-O-glucosyltransferase activity"/>
    <property type="evidence" value="ECO:0007669"/>
    <property type="project" value="TreeGrafter"/>
</dbReference>
<feature type="non-terminal residue" evidence="3">
    <location>
        <position position="358"/>
    </location>
</feature>
<dbReference type="InterPro" id="IPR002213">
    <property type="entry name" value="UDP_glucos_trans"/>
</dbReference>
<evidence type="ECO:0000313" key="3">
    <source>
        <dbReference type="EMBL" id="KAH9316404.1"/>
    </source>
</evidence>
<dbReference type="EMBL" id="JAHRHJ020000005">
    <property type="protein sequence ID" value="KAH9316404.1"/>
    <property type="molecule type" value="Genomic_DNA"/>
</dbReference>
<keyword evidence="2" id="KW-0808">Transferase</keyword>
<organism evidence="3 4">
    <name type="scientific">Taxus chinensis</name>
    <name type="common">Chinese yew</name>
    <name type="synonym">Taxus wallichiana var. chinensis</name>
    <dbReference type="NCBI Taxonomy" id="29808"/>
    <lineage>
        <taxon>Eukaryota</taxon>
        <taxon>Viridiplantae</taxon>
        <taxon>Streptophyta</taxon>
        <taxon>Embryophyta</taxon>
        <taxon>Tracheophyta</taxon>
        <taxon>Spermatophyta</taxon>
        <taxon>Pinopsida</taxon>
        <taxon>Pinidae</taxon>
        <taxon>Conifers II</taxon>
        <taxon>Cupressales</taxon>
        <taxon>Taxaceae</taxon>
        <taxon>Taxus</taxon>
    </lineage>
</organism>
<dbReference type="GO" id="GO:0080043">
    <property type="term" value="F:quercetin 3-O-glucosyltransferase activity"/>
    <property type="evidence" value="ECO:0007669"/>
    <property type="project" value="TreeGrafter"/>
</dbReference>
<dbReference type="Proteomes" id="UP000824469">
    <property type="component" value="Unassembled WGS sequence"/>
</dbReference>
<protein>
    <submittedName>
        <fullName evidence="3">Uncharacterized protein</fullName>
    </submittedName>
</protein>